<feature type="domain" description="Bulb-type lectin" evidence="4">
    <location>
        <begin position="181"/>
        <end position="289"/>
    </location>
</feature>
<evidence type="ECO:0000256" key="2">
    <source>
        <dbReference type="SAM" id="MobiDB-lite"/>
    </source>
</evidence>
<evidence type="ECO:0000313" key="6">
    <source>
        <dbReference type="Proteomes" id="UP001501442"/>
    </source>
</evidence>
<feature type="region of interest" description="Disordered" evidence="2">
    <location>
        <begin position="32"/>
        <end position="53"/>
    </location>
</feature>
<dbReference type="SUPFAM" id="SSF51110">
    <property type="entry name" value="alpha-D-mannose-specific plant lectins"/>
    <property type="match status" value="3"/>
</dbReference>
<keyword evidence="6" id="KW-1185">Reference proteome</keyword>
<feature type="domain" description="Bulb-type lectin" evidence="4">
    <location>
        <begin position="291"/>
        <end position="398"/>
    </location>
</feature>
<name>A0ABP8UR71_9ACTN</name>
<evidence type="ECO:0000313" key="5">
    <source>
        <dbReference type="EMBL" id="GAA4637526.1"/>
    </source>
</evidence>
<dbReference type="CDD" id="cd00028">
    <property type="entry name" value="B_lectin"/>
    <property type="match status" value="2"/>
</dbReference>
<feature type="domain" description="Bulb-type lectin" evidence="4">
    <location>
        <begin position="72"/>
        <end position="179"/>
    </location>
</feature>
<dbReference type="PANTHER" id="PTHR47976">
    <property type="entry name" value="G-TYPE LECTIN S-RECEPTOR-LIKE SERINE/THREONINE-PROTEIN KINASE SD2-5"/>
    <property type="match status" value="1"/>
</dbReference>
<keyword evidence="1 3" id="KW-0732">Signal</keyword>
<evidence type="ECO:0000256" key="3">
    <source>
        <dbReference type="SAM" id="SignalP"/>
    </source>
</evidence>
<dbReference type="Gene3D" id="2.90.10.10">
    <property type="entry name" value="Bulb-type lectin domain"/>
    <property type="match status" value="6"/>
</dbReference>
<dbReference type="EMBL" id="BAABHK010000020">
    <property type="protein sequence ID" value="GAA4637526.1"/>
    <property type="molecule type" value="Genomic_DNA"/>
</dbReference>
<protein>
    <recommendedName>
        <fullName evidence="4">Bulb-type lectin domain-containing protein</fullName>
    </recommendedName>
</protein>
<proteinExistence type="predicted"/>
<accession>A0ABP8UR71</accession>
<dbReference type="PROSITE" id="PS50927">
    <property type="entry name" value="BULB_LECTIN"/>
    <property type="match status" value="3"/>
</dbReference>
<dbReference type="InterPro" id="IPR036426">
    <property type="entry name" value="Bulb-type_lectin_dom_sf"/>
</dbReference>
<dbReference type="PANTHER" id="PTHR47976:SF115">
    <property type="entry name" value="RECEPTOR-LIKE SERINE_THREONINE-PROTEIN KINASE"/>
    <property type="match status" value="1"/>
</dbReference>
<dbReference type="RefSeq" id="WP_345440646.1">
    <property type="nucleotide sequence ID" value="NZ_BAABHK010000020.1"/>
</dbReference>
<reference evidence="6" key="1">
    <citation type="journal article" date="2019" name="Int. J. Syst. Evol. Microbiol.">
        <title>The Global Catalogue of Microorganisms (GCM) 10K type strain sequencing project: providing services to taxonomists for standard genome sequencing and annotation.</title>
        <authorList>
            <consortium name="The Broad Institute Genomics Platform"/>
            <consortium name="The Broad Institute Genome Sequencing Center for Infectious Disease"/>
            <person name="Wu L."/>
            <person name="Ma J."/>
        </authorList>
    </citation>
    <scope>NUCLEOTIDE SEQUENCE [LARGE SCALE GENOMIC DNA]</scope>
    <source>
        <strain evidence="6">JCM 17939</strain>
    </source>
</reference>
<dbReference type="SMART" id="SM00108">
    <property type="entry name" value="B_lectin"/>
    <property type="match status" value="3"/>
</dbReference>
<organism evidence="5 6">
    <name type="scientific">Actinoallomurus vinaceus</name>
    <dbReference type="NCBI Taxonomy" id="1080074"/>
    <lineage>
        <taxon>Bacteria</taxon>
        <taxon>Bacillati</taxon>
        <taxon>Actinomycetota</taxon>
        <taxon>Actinomycetes</taxon>
        <taxon>Streptosporangiales</taxon>
        <taxon>Thermomonosporaceae</taxon>
        <taxon>Actinoallomurus</taxon>
    </lineage>
</organism>
<sequence length="398" mass="42592">MTSIKRVATVAGVAAAATSLSIAAWAMTGDSHSTTKNVSASRPQSSVANAADTSATAPGEQAFAATSAKRAPGVLKAGQILKAGQYVRSPNKKYLLAQQTDGNLVLYRGKKALWSSVTGQHSGAFTAMQKDGNLVVYKGKKALWYSNTARNPGAFLAVQNDGNLVIYSKAKKALWTRNISIESLQPGYSLKTGQAVKSRNGRYTLLQQNDGNLVLYQGKKALWNTTTARHPGSYTLMQADGNLVVYSKANKPLWYSNTAGHPGAFLAVQNDGNLVIYGKNNKALWSRHLYNGILGSGQSLRAGEGVRSPNGAYSLFQQTDGNLVLYKGKEALWSTNTHGSGVYSVMQTDGNWVVYSAAGKPLWYSNTANNAGASLAVQDDGNMVIYATDHHVVWAFKK</sequence>
<gene>
    <name evidence="5" type="ORF">GCM10023196_091670</name>
</gene>
<comment type="caution">
    <text evidence="5">The sequence shown here is derived from an EMBL/GenBank/DDBJ whole genome shotgun (WGS) entry which is preliminary data.</text>
</comment>
<evidence type="ECO:0000259" key="4">
    <source>
        <dbReference type="PROSITE" id="PS50927"/>
    </source>
</evidence>
<feature type="signal peptide" evidence="3">
    <location>
        <begin position="1"/>
        <end position="26"/>
    </location>
</feature>
<feature type="chain" id="PRO_5045084338" description="Bulb-type lectin domain-containing protein" evidence="3">
    <location>
        <begin position="27"/>
        <end position="398"/>
    </location>
</feature>
<dbReference type="InterPro" id="IPR051343">
    <property type="entry name" value="G-type_lectin_kinases/EP1-like"/>
</dbReference>
<evidence type="ECO:0000256" key="1">
    <source>
        <dbReference type="ARBA" id="ARBA00022729"/>
    </source>
</evidence>
<dbReference type="InterPro" id="IPR001480">
    <property type="entry name" value="Bulb-type_lectin_dom"/>
</dbReference>
<dbReference type="Proteomes" id="UP001501442">
    <property type="component" value="Unassembled WGS sequence"/>
</dbReference>